<gene>
    <name evidence="1" type="ORF">ZHAS_00019295</name>
</gene>
<keyword evidence="3" id="KW-1185">Reference proteome</keyword>
<accession>A0A084WM07</accession>
<proteinExistence type="predicted"/>
<dbReference type="Proteomes" id="UP000030765">
    <property type="component" value="Unassembled WGS sequence"/>
</dbReference>
<dbReference type="AlphaFoldDB" id="A0A084WM07"/>
<evidence type="ECO:0000313" key="3">
    <source>
        <dbReference type="Proteomes" id="UP000030765"/>
    </source>
</evidence>
<dbReference type="EMBL" id="ATLV01024338">
    <property type="status" value="NOT_ANNOTATED_CDS"/>
    <property type="molecule type" value="Genomic_DNA"/>
</dbReference>
<organism evidence="1">
    <name type="scientific">Anopheles sinensis</name>
    <name type="common">Mosquito</name>
    <dbReference type="NCBI Taxonomy" id="74873"/>
    <lineage>
        <taxon>Eukaryota</taxon>
        <taxon>Metazoa</taxon>
        <taxon>Ecdysozoa</taxon>
        <taxon>Arthropoda</taxon>
        <taxon>Hexapoda</taxon>
        <taxon>Insecta</taxon>
        <taxon>Pterygota</taxon>
        <taxon>Neoptera</taxon>
        <taxon>Endopterygota</taxon>
        <taxon>Diptera</taxon>
        <taxon>Nematocera</taxon>
        <taxon>Culicoidea</taxon>
        <taxon>Culicidae</taxon>
        <taxon>Anophelinae</taxon>
        <taxon>Anopheles</taxon>
    </lineage>
</organism>
<reference evidence="2" key="2">
    <citation type="submission" date="2020-05" db="UniProtKB">
        <authorList>
            <consortium name="EnsemblMetazoa"/>
        </authorList>
    </citation>
    <scope>IDENTIFICATION</scope>
</reference>
<name>A0A084WM07_ANOSI</name>
<dbReference type="EMBL" id="KE525351">
    <property type="protein sequence ID" value="KFB51251.1"/>
    <property type="molecule type" value="Genomic_DNA"/>
</dbReference>
<protein>
    <submittedName>
        <fullName evidence="1 2">Oxygen-regulated protein 1-like protein</fullName>
    </submittedName>
</protein>
<evidence type="ECO:0000313" key="2">
    <source>
        <dbReference type="EnsemblMetazoa" id="ASIC019295-PA"/>
    </source>
</evidence>
<dbReference type="VEuPathDB" id="VectorBase:ASIC019295"/>
<evidence type="ECO:0000313" key="1">
    <source>
        <dbReference type="EMBL" id="KFB51251.1"/>
    </source>
</evidence>
<dbReference type="EnsemblMetazoa" id="ASIC019295-RA">
    <property type="protein sequence ID" value="ASIC019295-PA"/>
    <property type="gene ID" value="ASIC019295"/>
</dbReference>
<reference evidence="1 3" key="1">
    <citation type="journal article" date="2014" name="BMC Genomics">
        <title>Genome sequence of Anopheles sinensis provides insight into genetics basis of mosquito competence for malaria parasites.</title>
        <authorList>
            <person name="Zhou D."/>
            <person name="Zhang D."/>
            <person name="Ding G."/>
            <person name="Shi L."/>
            <person name="Hou Q."/>
            <person name="Ye Y."/>
            <person name="Xu Y."/>
            <person name="Zhou H."/>
            <person name="Xiong C."/>
            <person name="Li S."/>
            <person name="Yu J."/>
            <person name="Hong S."/>
            <person name="Yu X."/>
            <person name="Zou P."/>
            <person name="Chen C."/>
            <person name="Chang X."/>
            <person name="Wang W."/>
            <person name="Lv Y."/>
            <person name="Sun Y."/>
            <person name="Ma L."/>
            <person name="Shen B."/>
            <person name="Zhu C."/>
        </authorList>
    </citation>
    <scope>NUCLEOTIDE SEQUENCE [LARGE SCALE GENOMIC DNA]</scope>
</reference>
<sequence>MEAPQVNDGHLFGEESLFAIPCSFDLPISGEYRCRCSEGEKRMVFPWDGEKKTRRQAAMDNGGNGRMGWGLGGGKEGGKLLSILPAKVSKRQSVLAPKRSNGTMPACETFMNL</sequence>